<keyword evidence="3" id="KW-1185">Reference proteome</keyword>
<feature type="compositionally biased region" description="Low complexity" evidence="1">
    <location>
        <begin position="47"/>
        <end position="61"/>
    </location>
</feature>
<feature type="compositionally biased region" description="Basic residues" evidence="1">
    <location>
        <begin position="87"/>
        <end position="98"/>
    </location>
</feature>
<dbReference type="AlphaFoldDB" id="A0A6A6RM02"/>
<accession>A0A6A6RM02</accession>
<feature type="compositionally biased region" description="Low complexity" evidence="1">
    <location>
        <begin position="258"/>
        <end position="275"/>
    </location>
</feature>
<feature type="compositionally biased region" description="Pro residues" evidence="1">
    <location>
        <begin position="290"/>
        <end position="302"/>
    </location>
</feature>
<evidence type="ECO:0000313" key="3">
    <source>
        <dbReference type="Proteomes" id="UP000799753"/>
    </source>
</evidence>
<organism evidence="2 3">
    <name type="scientific">Massarina eburnea CBS 473.64</name>
    <dbReference type="NCBI Taxonomy" id="1395130"/>
    <lineage>
        <taxon>Eukaryota</taxon>
        <taxon>Fungi</taxon>
        <taxon>Dikarya</taxon>
        <taxon>Ascomycota</taxon>
        <taxon>Pezizomycotina</taxon>
        <taxon>Dothideomycetes</taxon>
        <taxon>Pleosporomycetidae</taxon>
        <taxon>Pleosporales</taxon>
        <taxon>Massarineae</taxon>
        <taxon>Massarinaceae</taxon>
        <taxon>Massarina</taxon>
    </lineage>
</organism>
<sequence length="327" mass="37330">MFRRPGTGRSRASADTLCQKCLNRGHYSYECTVTAQQRPYKSRPSRTQQLLNPQLKPKLTTEVPLDLPRKKGLADEILAKKEEARGRKARRDSSRKRSVSPYSSDSVSTISTNRSPARSPSRSPPPKSVGNGKQPRDMLGKRGRRSVSSESDRSMGRAERRTRRRLSSFSPEQRGRRRSRSQSSRMDTSHDGGSRRPHKHRSRSRNMRKRGGRRSRSRSEESHGKRPVRNFSVSRSPSRSPNRMDISEDHPVSRNGASPSPFRRSRPTRSPSPYRNPKNGTRHQFDDRQPPPTRNQPPPSKPVAPRERSLSPYSKRVALTKQMQVGR</sequence>
<proteinExistence type="predicted"/>
<feature type="compositionally biased region" description="Low complexity" evidence="1">
    <location>
        <begin position="229"/>
        <end position="243"/>
    </location>
</feature>
<name>A0A6A6RM02_9PLEO</name>
<feature type="compositionally biased region" description="Basic and acidic residues" evidence="1">
    <location>
        <begin position="67"/>
        <end position="86"/>
    </location>
</feature>
<evidence type="ECO:0008006" key="4">
    <source>
        <dbReference type="Google" id="ProtNLM"/>
    </source>
</evidence>
<dbReference type="EMBL" id="MU006810">
    <property type="protein sequence ID" value="KAF2635094.1"/>
    <property type="molecule type" value="Genomic_DNA"/>
</dbReference>
<reference evidence="2" key="1">
    <citation type="journal article" date="2020" name="Stud. Mycol.">
        <title>101 Dothideomycetes genomes: a test case for predicting lifestyles and emergence of pathogens.</title>
        <authorList>
            <person name="Haridas S."/>
            <person name="Albert R."/>
            <person name="Binder M."/>
            <person name="Bloem J."/>
            <person name="Labutti K."/>
            <person name="Salamov A."/>
            <person name="Andreopoulos B."/>
            <person name="Baker S."/>
            <person name="Barry K."/>
            <person name="Bills G."/>
            <person name="Bluhm B."/>
            <person name="Cannon C."/>
            <person name="Castanera R."/>
            <person name="Culley D."/>
            <person name="Daum C."/>
            <person name="Ezra D."/>
            <person name="Gonzalez J."/>
            <person name="Henrissat B."/>
            <person name="Kuo A."/>
            <person name="Liang C."/>
            <person name="Lipzen A."/>
            <person name="Lutzoni F."/>
            <person name="Magnuson J."/>
            <person name="Mondo S."/>
            <person name="Nolan M."/>
            <person name="Ohm R."/>
            <person name="Pangilinan J."/>
            <person name="Park H.-J."/>
            <person name="Ramirez L."/>
            <person name="Alfaro M."/>
            <person name="Sun H."/>
            <person name="Tritt A."/>
            <person name="Yoshinaga Y."/>
            <person name="Zwiers L.-H."/>
            <person name="Turgeon B."/>
            <person name="Goodwin S."/>
            <person name="Spatafora J."/>
            <person name="Crous P."/>
            <person name="Grigoriev I."/>
        </authorList>
    </citation>
    <scope>NUCLEOTIDE SEQUENCE</scope>
    <source>
        <strain evidence="2">CBS 473.64</strain>
    </source>
</reference>
<evidence type="ECO:0000256" key="1">
    <source>
        <dbReference type="SAM" id="MobiDB-lite"/>
    </source>
</evidence>
<gene>
    <name evidence="2" type="ORF">P280DRAFT_474010</name>
</gene>
<protein>
    <recommendedName>
        <fullName evidence="4">Zinc knuckle-domain-containing protein</fullName>
    </recommendedName>
</protein>
<dbReference type="OrthoDB" id="437973at2759"/>
<feature type="region of interest" description="Disordered" evidence="1">
    <location>
        <begin position="36"/>
        <end position="327"/>
    </location>
</feature>
<feature type="compositionally biased region" description="Basic and acidic residues" evidence="1">
    <location>
        <begin position="150"/>
        <end position="159"/>
    </location>
</feature>
<dbReference type="Pfam" id="PF13917">
    <property type="entry name" value="zf-CCHC_3"/>
    <property type="match status" value="1"/>
</dbReference>
<feature type="compositionally biased region" description="Low complexity" evidence="1">
    <location>
        <begin position="99"/>
        <end position="121"/>
    </location>
</feature>
<feature type="compositionally biased region" description="Basic residues" evidence="1">
    <location>
        <begin position="195"/>
        <end position="216"/>
    </location>
</feature>
<dbReference type="Proteomes" id="UP000799753">
    <property type="component" value="Unassembled WGS sequence"/>
</dbReference>
<evidence type="ECO:0000313" key="2">
    <source>
        <dbReference type="EMBL" id="KAF2635094.1"/>
    </source>
</evidence>